<organism evidence="1 2">
    <name type="scientific">Cryptolaemus montrouzieri</name>
    <dbReference type="NCBI Taxonomy" id="559131"/>
    <lineage>
        <taxon>Eukaryota</taxon>
        <taxon>Metazoa</taxon>
        <taxon>Ecdysozoa</taxon>
        <taxon>Arthropoda</taxon>
        <taxon>Hexapoda</taxon>
        <taxon>Insecta</taxon>
        <taxon>Pterygota</taxon>
        <taxon>Neoptera</taxon>
        <taxon>Endopterygota</taxon>
        <taxon>Coleoptera</taxon>
        <taxon>Polyphaga</taxon>
        <taxon>Cucujiformia</taxon>
        <taxon>Coccinelloidea</taxon>
        <taxon>Coccinellidae</taxon>
        <taxon>Scymninae</taxon>
        <taxon>Scymnini</taxon>
        <taxon>Cryptolaemus</taxon>
    </lineage>
</organism>
<proteinExistence type="predicted"/>
<dbReference type="Proteomes" id="UP001516400">
    <property type="component" value="Unassembled WGS sequence"/>
</dbReference>
<gene>
    <name evidence="1" type="ORF">HHI36_003383</name>
</gene>
<name>A0ABD2PDR3_9CUCU</name>
<evidence type="ECO:0000313" key="2">
    <source>
        <dbReference type="Proteomes" id="UP001516400"/>
    </source>
</evidence>
<keyword evidence="2" id="KW-1185">Reference proteome</keyword>
<dbReference type="AlphaFoldDB" id="A0ABD2PDR3"/>
<comment type="caution">
    <text evidence="1">The sequence shown here is derived from an EMBL/GenBank/DDBJ whole genome shotgun (WGS) entry which is preliminary data.</text>
</comment>
<evidence type="ECO:0000313" key="1">
    <source>
        <dbReference type="EMBL" id="KAL3288939.1"/>
    </source>
</evidence>
<sequence>MLRLPNGICLFGTEQRERNKLHNTDVGHLAGWMMDLLQPTWRWPSVFGKWRREIISDVEDWLTHWFTIKRGVGADSRKASYLCALHKEYVSRGK</sequence>
<accession>A0ABD2PDR3</accession>
<protein>
    <submittedName>
        <fullName evidence="1">Uncharacterized protein</fullName>
    </submittedName>
</protein>
<dbReference type="EMBL" id="JABFTP020000185">
    <property type="protein sequence ID" value="KAL3288939.1"/>
    <property type="molecule type" value="Genomic_DNA"/>
</dbReference>
<reference evidence="1 2" key="1">
    <citation type="journal article" date="2021" name="BMC Biol.">
        <title>Horizontally acquired antibacterial genes associated with adaptive radiation of ladybird beetles.</title>
        <authorList>
            <person name="Li H.S."/>
            <person name="Tang X.F."/>
            <person name="Huang Y.H."/>
            <person name="Xu Z.Y."/>
            <person name="Chen M.L."/>
            <person name="Du X.Y."/>
            <person name="Qiu B.Y."/>
            <person name="Chen P.T."/>
            <person name="Zhang W."/>
            <person name="Slipinski A."/>
            <person name="Escalona H.E."/>
            <person name="Waterhouse R.M."/>
            <person name="Zwick A."/>
            <person name="Pang H."/>
        </authorList>
    </citation>
    <scope>NUCLEOTIDE SEQUENCE [LARGE SCALE GENOMIC DNA]</scope>
    <source>
        <strain evidence="1">SYSU2018</strain>
    </source>
</reference>